<dbReference type="Proteomes" id="UP001162992">
    <property type="component" value="Chromosome 6"/>
</dbReference>
<evidence type="ECO:0000313" key="2">
    <source>
        <dbReference type="Proteomes" id="UP001162992"/>
    </source>
</evidence>
<gene>
    <name evidence="1" type="ORF">O6H91_06G025000</name>
</gene>
<sequence>MKGRQTFLRAWAMLMILQVSTLGGARADVCDSMMAQLLPCLPAVLGAHPFAPTSSCCTAVRSVDSRCVCSSAYGRLIQGLNTKVAAGLPKKCGRVVPKNYVCNGRACMAVWGSP</sequence>
<comment type="caution">
    <text evidence="1">The sequence shown here is derived from an EMBL/GenBank/DDBJ whole genome shotgun (WGS) entry which is preliminary data.</text>
</comment>
<name>A0ACC2DBU9_DIPCM</name>
<evidence type="ECO:0000313" key="1">
    <source>
        <dbReference type="EMBL" id="KAJ7551693.1"/>
    </source>
</evidence>
<accession>A0ACC2DBU9</accession>
<protein>
    <submittedName>
        <fullName evidence="1">Uncharacterized protein</fullName>
    </submittedName>
</protein>
<reference evidence="2" key="1">
    <citation type="journal article" date="2024" name="Proc. Natl. Acad. Sci. U.S.A.">
        <title>Extraordinary preservation of gene collinearity over three hundred million years revealed in homosporous lycophytes.</title>
        <authorList>
            <person name="Li C."/>
            <person name="Wickell D."/>
            <person name="Kuo L.Y."/>
            <person name="Chen X."/>
            <person name="Nie B."/>
            <person name="Liao X."/>
            <person name="Peng D."/>
            <person name="Ji J."/>
            <person name="Jenkins J."/>
            <person name="Williams M."/>
            <person name="Shu S."/>
            <person name="Plott C."/>
            <person name="Barry K."/>
            <person name="Rajasekar S."/>
            <person name="Grimwood J."/>
            <person name="Han X."/>
            <person name="Sun S."/>
            <person name="Hou Z."/>
            <person name="He W."/>
            <person name="Dai G."/>
            <person name="Sun C."/>
            <person name="Schmutz J."/>
            <person name="Leebens-Mack J.H."/>
            <person name="Li F.W."/>
            <person name="Wang L."/>
        </authorList>
    </citation>
    <scope>NUCLEOTIDE SEQUENCE [LARGE SCALE GENOMIC DNA]</scope>
    <source>
        <strain evidence="2">cv. PW_Plant_1</strain>
    </source>
</reference>
<organism evidence="1 2">
    <name type="scientific">Diphasiastrum complanatum</name>
    <name type="common">Issler's clubmoss</name>
    <name type="synonym">Lycopodium complanatum</name>
    <dbReference type="NCBI Taxonomy" id="34168"/>
    <lineage>
        <taxon>Eukaryota</taxon>
        <taxon>Viridiplantae</taxon>
        <taxon>Streptophyta</taxon>
        <taxon>Embryophyta</taxon>
        <taxon>Tracheophyta</taxon>
        <taxon>Lycopodiopsida</taxon>
        <taxon>Lycopodiales</taxon>
        <taxon>Lycopodiaceae</taxon>
        <taxon>Lycopodioideae</taxon>
        <taxon>Diphasiastrum</taxon>
    </lineage>
</organism>
<dbReference type="EMBL" id="CM055097">
    <property type="protein sequence ID" value="KAJ7551693.1"/>
    <property type="molecule type" value="Genomic_DNA"/>
</dbReference>
<proteinExistence type="predicted"/>
<keyword evidence="2" id="KW-1185">Reference proteome</keyword>